<dbReference type="Proteomes" id="UP000095286">
    <property type="component" value="Unplaced"/>
</dbReference>
<organism evidence="1 2">
    <name type="scientific">Rhabditophanes sp. KR3021</name>
    <dbReference type="NCBI Taxonomy" id="114890"/>
    <lineage>
        <taxon>Eukaryota</taxon>
        <taxon>Metazoa</taxon>
        <taxon>Ecdysozoa</taxon>
        <taxon>Nematoda</taxon>
        <taxon>Chromadorea</taxon>
        <taxon>Rhabditida</taxon>
        <taxon>Tylenchina</taxon>
        <taxon>Panagrolaimomorpha</taxon>
        <taxon>Strongyloidoidea</taxon>
        <taxon>Alloionematidae</taxon>
        <taxon>Rhabditophanes</taxon>
    </lineage>
</organism>
<reference evidence="2" key="1">
    <citation type="submission" date="2016-11" db="UniProtKB">
        <authorList>
            <consortium name="WormBaseParasite"/>
        </authorList>
    </citation>
    <scope>IDENTIFICATION</scope>
    <source>
        <strain evidence="2">KR3021</strain>
    </source>
</reference>
<proteinExistence type="predicted"/>
<evidence type="ECO:0000313" key="2">
    <source>
        <dbReference type="WBParaSite" id="RSKR_0000022450.1"/>
    </source>
</evidence>
<protein>
    <submittedName>
        <fullName evidence="2">G_PROTEIN_RECEP_F1_2 domain-containing protein</fullName>
    </submittedName>
</protein>
<name>A0AC35TG34_9BILA</name>
<dbReference type="WBParaSite" id="RSKR_0000022450.1">
    <property type="protein sequence ID" value="RSKR_0000022450.1"/>
    <property type="gene ID" value="RSKR_0000022450"/>
</dbReference>
<evidence type="ECO:0000313" key="1">
    <source>
        <dbReference type="Proteomes" id="UP000095286"/>
    </source>
</evidence>
<sequence>MYVLLLILFLVIEIAGLIGNLYPIYFFNRISKKRNPFSFLVTSFSVGNCLVLGVNLIAVPSSYLHLTLNTNLNAAFGTTALIGWFAAVGTHLIISVNRCMAIILPGSYKHIFTKRQTLLIILITWSLAICATIPFSIPTHCSFTLINGTWTYLKTPFCSIAAFYGDFIFMISICTLIVVLDVILIIWLIKRNKKSYPHVSLRNRAIHIIRENNIEIRLIIQTMSTSFYLVFLAICFHILPLILADDENIHFVCATCSWMLYHSMDGYYLYWGITSRGAYQDSNFSKPPTSTFPSNHGARSYCSKSKQGTQTSRSRTFSLAGKSITAAYRSVSAMPKTGSTSKSKSKSSH</sequence>
<accession>A0AC35TG34</accession>